<comment type="similarity">
    <text evidence="1 4">Belongs to the bacterial ribosomal protein bL12 family.</text>
</comment>
<dbReference type="Gene3D" id="1.20.5.710">
    <property type="entry name" value="Single helix bin"/>
    <property type="match status" value="1"/>
</dbReference>
<dbReference type="AlphaFoldDB" id="F2NL08"/>
<dbReference type="GO" id="GO:0022625">
    <property type="term" value="C:cytosolic large ribosomal subunit"/>
    <property type="evidence" value="ECO:0007669"/>
    <property type="project" value="TreeGrafter"/>
</dbReference>
<keyword evidence="8" id="KW-1185">Reference proteome</keyword>
<dbReference type="InterPro" id="IPR013823">
    <property type="entry name" value="Ribosomal_bL12_C"/>
</dbReference>
<gene>
    <name evidence="4" type="primary">rplL</name>
    <name evidence="7" type="ordered locus">Marky_0445</name>
</gene>
<proteinExistence type="inferred from homology"/>
<dbReference type="STRING" id="869210.Marky_0445"/>
<feature type="domain" description="Large ribosomal subunit protein bL12 C-terminal" evidence="5">
    <location>
        <begin position="61"/>
        <end position="126"/>
    </location>
</feature>
<dbReference type="KEGG" id="mhd:Marky_0445"/>
<protein>
    <recommendedName>
        <fullName evidence="4">Large ribosomal subunit protein bL12</fullName>
    </recommendedName>
</protein>
<dbReference type="FunFam" id="3.30.1390.10:FF:000001">
    <property type="entry name" value="50S ribosomal protein L7/L12"/>
    <property type="match status" value="1"/>
</dbReference>
<evidence type="ECO:0000256" key="2">
    <source>
        <dbReference type="ARBA" id="ARBA00022980"/>
    </source>
</evidence>
<evidence type="ECO:0000256" key="4">
    <source>
        <dbReference type="HAMAP-Rule" id="MF_00368"/>
    </source>
</evidence>
<dbReference type="PANTHER" id="PTHR45987">
    <property type="entry name" value="39S RIBOSOMAL PROTEIN L12"/>
    <property type="match status" value="1"/>
</dbReference>
<dbReference type="Proteomes" id="UP000007030">
    <property type="component" value="Chromosome"/>
</dbReference>
<feature type="domain" description="Large ribosomal subunit protein bL12 oligomerization" evidence="6">
    <location>
        <begin position="5"/>
        <end position="51"/>
    </location>
</feature>
<keyword evidence="3 4" id="KW-0687">Ribonucleoprotein</keyword>
<dbReference type="PANTHER" id="PTHR45987:SF4">
    <property type="entry name" value="LARGE RIBOSOMAL SUBUNIT PROTEIN BL12M"/>
    <property type="match status" value="1"/>
</dbReference>
<dbReference type="Pfam" id="PF00542">
    <property type="entry name" value="Ribosomal_L12"/>
    <property type="match status" value="1"/>
</dbReference>
<evidence type="ECO:0000259" key="6">
    <source>
        <dbReference type="Pfam" id="PF16320"/>
    </source>
</evidence>
<dbReference type="InterPro" id="IPR036235">
    <property type="entry name" value="Ribosomal_bL12_oligo_N_sf"/>
</dbReference>
<evidence type="ECO:0000313" key="7">
    <source>
        <dbReference type="EMBL" id="AEB11197.1"/>
    </source>
</evidence>
<dbReference type="Pfam" id="PF16320">
    <property type="entry name" value="Ribosomal_L12_N"/>
    <property type="match status" value="1"/>
</dbReference>
<sequence length="126" mass="13302">MALDIERIKEELSQATVLELKQLIDVLKEEWGVEAAAPVAVAAVPGAAAGAEAAAEEKTEFDVILKEAGGQKLQVIKEVRAITGLGLKEAKDLVEKGGAIKEGISKEEAEEIKKKLEAVGATVELK</sequence>
<dbReference type="eggNOG" id="COG0222">
    <property type="taxonomic scope" value="Bacteria"/>
</dbReference>
<comment type="function">
    <text evidence="4">Forms part of the ribosomal stalk which helps the ribosome interact with GTP-bound translation factors. Is thus essential for accurate translation.</text>
</comment>
<dbReference type="RefSeq" id="WP_013703250.1">
    <property type="nucleotide sequence ID" value="NC_015387.1"/>
</dbReference>
<organism evidence="7 8">
    <name type="scientific">Marinithermus hydrothermalis (strain DSM 14884 / JCM 11576 / T1)</name>
    <dbReference type="NCBI Taxonomy" id="869210"/>
    <lineage>
        <taxon>Bacteria</taxon>
        <taxon>Thermotogati</taxon>
        <taxon>Deinococcota</taxon>
        <taxon>Deinococci</taxon>
        <taxon>Thermales</taxon>
        <taxon>Thermaceae</taxon>
        <taxon>Marinithermus</taxon>
    </lineage>
</organism>
<dbReference type="HOGENOM" id="CLU_086499_3_2_0"/>
<evidence type="ECO:0000256" key="3">
    <source>
        <dbReference type="ARBA" id="ARBA00023274"/>
    </source>
</evidence>
<dbReference type="InterPro" id="IPR014719">
    <property type="entry name" value="Ribosomal_bL12_C/ClpS-like"/>
</dbReference>
<dbReference type="HAMAP" id="MF_00368">
    <property type="entry name" value="Ribosomal_bL12"/>
    <property type="match status" value="1"/>
</dbReference>
<accession>F2NL08</accession>
<dbReference type="EMBL" id="CP002630">
    <property type="protein sequence ID" value="AEB11197.1"/>
    <property type="molecule type" value="Genomic_DNA"/>
</dbReference>
<dbReference type="InterPro" id="IPR008932">
    <property type="entry name" value="Ribosomal_bL12_oligo"/>
</dbReference>
<dbReference type="CDD" id="cd00387">
    <property type="entry name" value="Ribosomal_L7_L12"/>
    <property type="match status" value="1"/>
</dbReference>
<dbReference type="GO" id="GO:0006412">
    <property type="term" value="P:translation"/>
    <property type="evidence" value="ECO:0007669"/>
    <property type="project" value="UniProtKB-UniRule"/>
</dbReference>
<evidence type="ECO:0000256" key="1">
    <source>
        <dbReference type="ARBA" id="ARBA00007197"/>
    </source>
</evidence>
<name>F2NL08_MARHT</name>
<dbReference type="OrthoDB" id="9811748at2"/>
<dbReference type="GO" id="GO:0003735">
    <property type="term" value="F:structural constituent of ribosome"/>
    <property type="evidence" value="ECO:0007669"/>
    <property type="project" value="InterPro"/>
</dbReference>
<dbReference type="SUPFAM" id="SSF48300">
    <property type="entry name" value="Ribosomal protein L7/12, oligomerisation (N-terminal) domain"/>
    <property type="match status" value="1"/>
</dbReference>
<dbReference type="Gene3D" id="3.30.1390.10">
    <property type="match status" value="1"/>
</dbReference>
<keyword evidence="2 4" id="KW-0689">Ribosomal protein</keyword>
<dbReference type="GO" id="GO:0003729">
    <property type="term" value="F:mRNA binding"/>
    <property type="evidence" value="ECO:0007669"/>
    <property type="project" value="TreeGrafter"/>
</dbReference>
<dbReference type="NCBIfam" id="TIGR00855">
    <property type="entry name" value="L12"/>
    <property type="match status" value="1"/>
</dbReference>
<evidence type="ECO:0000259" key="5">
    <source>
        <dbReference type="Pfam" id="PF00542"/>
    </source>
</evidence>
<dbReference type="InterPro" id="IPR000206">
    <property type="entry name" value="Ribosomal_bL12"/>
</dbReference>
<reference evidence="7 8" key="1">
    <citation type="journal article" date="2012" name="Stand. Genomic Sci.">
        <title>Complete genome sequence of the aerobic, heterotroph Marinithermus hydrothermalis type strain (T1(T)) from a deep-sea hydrothermal vent chimney.</title>
        <authorList>
            <person name="Copeland A."/>
            <person name="Gu W."/>
            <person name="Yasawong M."/>
            <person name="Lapidus A."/>
            <person name="Lucas S."/>
            <person name="Deshpande S."/>
            <person name="Pagani I."/>
            <person name="Tapia R."/>
            <person name="Cheng J.F."/>
            <person name="Goodwin L.A."/>
            <person name="Pitluck S."/>
            <person name="Liolios K."/>
            <person name="Ivanova N."/>
            <person name="Mavromatis K."/>
            <person name="Mikhailova N."/>
            <person name="Pati A."/>
            <person name="Chen A."/>
            <person name="Palaniappan K."/>
            <person name="Land M."/>
            <person name="Pan C."/>
            <person name="Brambilla E.M."/>
            <person name="Rohde M."/>
            <person name="Tindall B.J."/>
            <person name="Sikorski J."/>
            <person name="Goker M."/>
            <person name="Detter J.C."/>
            <person name="Bristow J."/>
            <person name="Eisen J.A."/>
            <person name="Markowitz V."/>
            <person name="Hugenholtz P."/>
            <person name="Kyrpides N.C."/>
            <person name="Klenk H.P."/>
            <person name="Woyke T."/>
        </authorList>
    </citation>
    <scope>NUCLEOTIDE SEQUENCE [LARGE SCALE GENOMIC DNA]</scope>
    <source>
        <strain evidence="8">DSM 14884 / JCM 11576 / T1</strain>
    </source>
</reference>
<comment type="subunit">
    <text evidence="4">Homodimer. Part of the ribosomal stalk of the 50S ribosomal subunit. Forms a multimeric L10(L12)X complex, where L10 forms an elongated spine to which 2 to 4 L12 dimers bind in a sequential fashion. Binds GTP-bound translation factors.</text>
</comment>
<dbReference type="SUPFAM" id="SSF54736">
    <property type="entry name" value="ClpS-like"/>
    <property type="match status" value="1"/>
</dbReference>
<evidence type="ECO:0000313" key="8">
    <source>
        <dbReference type="Proteomes" id="UP000007030"/>
    </source>
</evidence>